<proteinExistence type="predicted"/>
<dbReference type="AlphaFoldDB" id="A0AAV8UCQ6"/>
<gene>
    <name evidence="1" type="ORF">K2173_010454</name>
</gene>
<accession>A0AAV8UCQ6</accession>
<dbReference type="PANTHER" id="PTHR34569:SF2">
    <property type="entry name" value="EXPRESSED PROTEIN"/>
    <property type="match status" value="1"/>
</dbReference>
<organism evidence="1 2">
    <name type="scientific">Erythroxylum novogranatense</name>
    <dbReference type="NCBI Taxonomy" id="1862640"/>
    <lineage>
        <taxon>Eukaryota</taxon>
        <taxon>Viridiplantae</taxon>
        <taxon>Streptophyta</taxon>
        <taxon>Embryophyta</taxon>
        <taxon>Tracheophyta</taxon>
        <taxon>Spermatophyta</taxon>
        <taxon>Magnoliopsida</taxon>
        <taxon>eudicotyledons</taxon>
        <taxon>Gunneridae</taxon>
        <taxon>Pentapetalae</taxon>
        <taxon>rosids</taxon>
        <taxon>fabids</taxon>
        <taxon>Malpighiales</taxon>
        <taxon>Erythroxylaceae</taxon>
        <taxon>Erythroxylum</taxon>
    </lineage>
</organism>
<sequence>MVMEESNAPSTPPIRRSNSIATSVMIPVKLTLPSKPLRTSSLDLPYTNGVASSPPTGLGLELVSAKSSLTYTSLKDVLVFSSVNSPTAVSGSACEISIRNRLVKQAAWAYLQPMSSSPSSSGTHFLHRVWLQFSARNPFSACFGFISRHFLPTIAGAINRVLSVFWVHLNR</sequence>
<evidence type="ECO:0000313" key="1">
    <source>
        <dbReference type="EMBL" id="KAJ8899112.1"/>
    </source>
</evidence>
<name>A0AAV8UCQ6_9ROSI</name>
<evidence type="ECO:0000313" key="2">
    <source>
        <dbReference type="Proteomes" id="UP001159364"/>
    </source>
</evidence>
<dbReference type="EMBL" id="JAIWQS010000008">
    <property type="protein sequence ID" value="KAJ8899112.1"/>
    <property type="molecule type" value="Genomic_DNA"/>
</dbReference>
<dbReference type="Proteomes" id="UP001159364">
    <property type="component" value="Linkage Group LG08"/>
</dbReference>
<reference evidence="1 2" key="1">
    <citation type="submission" date="2021-09" db="EMBL/GenBank/DDBJ databases">
        <title>Genomic insights and catalytic innovation underlie evolution of tropane alkaloids biosynthesis.</title>
        <authorList>
            <person name="Wang Y.-J."/>
            <person name="Tian T."/>
            <person name="Huang J.-P."/>
            <person name="Huang S.-X."/>
        </authorList>
    </citation>
    <scope>NUCLEOTIDE SEQUENCE [LARGE SCALE GENOMIC DNA]</scope>
    <source>
        <strain evidence="1">KIB-2018</strain>
        <tissue evidence="1">Leaf</tissue>
    </source>
</reference>
<dbReference type="PANTHER" id="PTHR34569">
    <property type="entry name" value="EXPRESSED PROTEIN"/>
    <property type="match status" value="1"/>
</dbReference>
<protein>
    <submittedName>
        <fullName evidence="1">Uncharacterized protein</fullName>
    </submittedName>
</protein>
<comment type="caution">
    <text evidence="1">The sequence shown here is derived from an EMBL/GenBank/DDBJ whole genome shotgun (WGS) entry which is preliminary data.</text>
</comment>
<keyword evidence="2" id="KW-1185">Reference proteome</keyword>